<dbReference type="EMBL" id="PGLQ01000001">
    <property type="protein sequence ID" value="PJM79978.1"/>
    <property type="molecule type" value="Genomic_DNA"/>
</dbReference>
<name>A0A2M9HT57_9BIFI</name>
<gene>
    <name evidence="1" type="ORF">CUU80_02255</name>
</gene>
<protein>
    <submittedName>
        <fullName evidence="1">Uncharacterized protein</fullName>
    </submittedName>
</protein>
<dbReference type="AlphaFoldDB" id="A0A2M9HT57"/>
<sequence>MMNEVGVINEGEARRITERICILLDTTASQLDRLASLVNEAYRKRVDKALGYTSWGEYAEHEFATHTVNLTAPIRRELVGRLSEAGMSTRAIAPAINVSKSTVADDIQLSRNRTVENQAIPSATADPSVVGIDGKVRSYPKPEPVEHVDTDTGEVVDESGAVASVQPVTVRRSPRRPLAEQFTHTIVQLMKDTDALSRLVDDDRFQSNKQNIALRNKSDVIRAIEALSKVLEALK</sequence>
<dbReference type="OrthoDB" id="3358527at2"/>
<evidence type="ECO:0000313" key="2">
    <source>
        <dbReference type="Proteomes" id="UP000228755"/>
    </source>
</evidence>
<dbReference type="RefSeq" id="WP_100495748.1">
    <property type="nucleotide sequence ID" value="NZ_PGLQ01000001.1"/>
</dbReference>
<keyword evidence="2" id="KW-1185">Reference proteome</keyword>
<dbReference type="Proteomes" id="UP000228755">
    <property type="component" value="Unassembled WGS sequence"/>
</dbReference>
<reference evidence="1 2" key="1">
    <citation type="submission" date="2017-11" db="EMBL/GenBank/DDBJ databases">
        <title>Draft genome sequences of strains TRE 1, TRE D, TRE H and TRI 7, isolated from tamarins, belonging to four potential novel Bifidobacterium species.</title>
        <authorList>
            <person name="Mattarelli P."/>
            <person name="Modesto M."/>
            <person name="Bonetti A."/>
            <person name="Puglisi E."/>
            <person name="Morelli L."/>
        </authorList>
    </citation>
    <scope>NUCLEOTIDE SEQUENCE [LARGE SCALE GENOMIC DNA]</scope>
    <source>
        <strain evidence="2">TRED</strain>
    </source>
</reference>
<proteinExistence type="predicted"/>
<accession>A0A2M9HT57</accession>
<organism evidence="1 2">
    <name type="scientific">Bifidobacterium scaligerum</name>
    <dbReference type="NCBI Taxonomy" id="2052656"/>
    <lineage>
        <taxon>Bacteria</taxon>
        <taxon>Bacillati</taxon>
        <taxon>Actinomycetota</taxon>
        <taxon>Actinomycetes</taxon>
        <taxon>Bifidobacteriales</taxon>
        <taxon>Bifidobacteriaceae</taxon>
        <taxon>Bifidobacterium</taxon>
    </lineage>
</organism>
<comment type="caution">
    <text evidence="1">The sequence shown here is derived from an EMBL/GenBank/DDBJ whole genome shotgun (WGS) entry which is preliminary data.</text>
</comment>
<evidence type="ECO:0000313" key="1">
    <source>
        <dbReference type="EMBL" id="PJM79978.1"/>
    </source>
</evidence>